<feature type="coiled-coil region" evidence="1">
    <location>
        <begin position="136"/>
        <end position="184"/>
    </location>
</feature>
<keyword evidence="3" id="KW-1185">Reference proteome</keyword>
<dbReference type="InterPro" id="IPR046229">
    <property type="entry name" value="TnpC-like"/>
</dbReference>
<keyword evidence="1" id="KW-0175">Coiled coil</keyword>
<dbReference type="RefSeq" id="WP_190187912.1">
    <property type="nucleotide sequence ID" value="NZ_BMVP01000030.1"/>
</dbReference>
<dbReference type="Pfam" id="PF19776">
    <property type="entry name" value="DUF6262"/>
    <property type="match status" value="1"/>
</dbReference>
<reference evidence="3" key="1">
    <citation type="journal article" date="2019" name="Int. J. Syst. Evol. Microbiol.">
        <title>The Global Catalogue of Microorganisms (GCM) 10K type strain sequencing project: providing services to taxonomists for standard genome sequencing and annotation.</title>
        <authorList>
            <consortium name="The Broad Institute Genomics Platform"/>
            <consortium name="The Broad Institute Genome Sequencing Center for Infectious Disease"/>
            <person name="Wu L."/>
            <person name="Ma J."/>
        </authorList>
    </citation>
    <scope>NUCLEOTIDE SEQUENCE [LARGE SCALE GENOMIC DNA]</scope>
    <source>
        <strain evidence="3">JCM 4738</strain>
    </source>
</reference>
<dbReference type="Proteomes" id="UP000642673">
    <property type="component" value="Unassembled WGS sequence"/>
</dbReference>
<feature type="coiled-coil region" evidence="1">
    <location>
        <begin position="16"/>
        <end position="43"/>
    </location>
</feature>
<protein>
    <recommendedName>
        <fullName evidence="4">Transposase</fullName>
    </recommendedName>
</protein>
<comment type="caution">
    <text evidence="2">The sequence shown here is derived from an EMBL/GenBank/DDBJ whole genome shotgun (WGS) entry which is preliminary data.</text>
</comment>
<dbReference type="EMBL" id="BMVP01000030">
    <property type="protein sequence ID" value="GHB85936.1"/>
    <property type="molecule type" value="Genomic_DNA"/>
</dbReference>
<evidence type="ECO:0008006" key="4">
    <source>
        <dbReference type="Google" id="ProtNLM"/>
    </source>
</evidence>
<name>A0ABQ3F5Q8_9ACTN</name>
<gene>
    <name evidence="2" type="ORF">GCM10010347_66160</name>
</gene>
<evidence type="ECO:0000313" key="3">
    <source>
        <dbReference type="Proteomes" id="UP000642673"/>
    </source>
</evidence>
<evidence type="ECO:0000313" key="2">
    <source>
        <dbReference type="EMBL" id="GHB85936.1"/>
    </source>
</evidence>
<proteinExistence type="predicted"/>
<evidence type="ECO:0000256" key="1">
    <source>
        <dbReference type="SAM" id="Coils"/>
    </source>
</evidence>
<organism evidence="2 3">
    <name type="scientific">Streptomyces cirratus</name>
    <dbReference type="NCBI Taxonomy" id="68187"/>
    <lineage>
        <taxon>Bacteria</taxon>
        <taxon>Bacillati</taxon>
        <taxon>Actinomycetota</taxon>
        <taxon>Actinomycetes</taxon>
        <taxon>Kitasatosporales</taxon>
        <taxon>Streptomycetaceae</taxon>
        <taxon>Streptomyces</taxon>
    </lineage>
</organism>
<sequence>MTSTADSPAAAIAARRRQTRDKLTQLEKAITQLRRERGRLNVRTIAERAGVSATFCYENTDARALVQAALVDARRRQVQGAQQKHERIEASWRERALNAEETLTRTQETVFTQRKRIGELMGQLRDVERTAPADSAPLLRTENASLKRRLDQTTQEHRSLQERLEGARSNLRFAEKRIADLEAQLLEQGQPRPI</sequence>
<accession>A0ABQ3F5Q8</accession>